<dbReference type="EMBL" id="NUEQ01000062">
    <property type="protein sequence ID" value="PEJ29044.1"/>
    <property type="molecule type" value="Genomic_DNA"/>
</dbReference>
<evidence type="ECO:0000313" key="2">
    <source>
        <dbReference type="EMBL" id="PEJ29044.1"/>
    </source>
</evidence>
<name>A0AAX0RZ53_9BACI</name>
<protein>
    <submittedName>
        <fullName evidence="2">Uncharacterized protein</fullName>
    </submittedName>
</protein>
<reference evidence="1 4" key="2">
    <citation type="submission" date="2018-07" db="EMBL/GenBank/DDBJ databases">
        <title>The molecular basis for the intramolecular migration of carboxyl group in the catabolism of para-hydroxybenzoate via gentisate.</title>
        <authorList>
            <person name="Zhao H."/>
            <person name="Xu Y."/>
            <person name="Lin S."/>
            <person name="Spain J.C."/>
            <person name="Zhou N.-Y."/>
        </authorList>
    </citation>
    <scope>NUCLEOTIDE SEQUENCE [LARGE SCALE GENOMIC DNA]</scope>
    <source>
        <strain evidence="1 4">PHB-7a</strain>
    </source>
</reference>
<dbReference type="RefSeq" id="WP_098177388.1">
    <property type="nucleotide sequence ID" value="NZ_CP030926.1"/>
</dbReference>
<gene>
    <name evidence="2" type="ORF">CN689_22130</name>
    <name evidence="1" type="ORF">DTO10_26100</name>
</gene>
<evidence type="ECO:0000313" key="1">
    <source>
        <dbReference type="EMBL" id="AXN41495.1"/>
    </source>
</evidence>
<sequence length="224" mass="26740">MFWKNRRNDFAHAKGNTISYPHVESFWLFLQSNLPKFVVNGGREFILQGIKNHFEPTRTPVGTTIVPIINKIKTSIDIVDYKEFLQKLMDFSKDYDSKHYSLIMNDNLANMWPSLFQLPEVYCDVLVDILISDPSFCLRILRAKHQIVQYFHRKSTFIRMLWKKDFDGESDYKVFVELLRYNIIPEDQLTEAYDHMLEHISPQIFDEENEWWFGEEVLLMKMIG</sequence>
<dbReference type="KEGG" id="pbut:DTO10_26100"/>
<dbReference type="GeneID" id="95401659"/>
<reference evidence="2 3" key="1">
    <citation type="submission" date="2017-09" db="EMBL/GenBank/DDBJ databases">
        <title>Large-scale bioinformatics analysis of Bacillus genomes uncovers conserved roles of natural products in bacterial physiology.</title>
        <authorList>
            <consortium name="Agbiome Team Llc"/>
            <person name="Bleich R.M."/>
            <person name="Kirk G.J."/>
            <person name="Santa Maria K.C."/>
            <person name="Allen S.E."/>
            <person name="Farag S."/>
            <person name="Shank E.A."/>
            <person name="Bowers A."/>
        </authorList>
    </citation>
    <scope>NUCLEOTIDE SEQUENCE [LARGE SCALE GENOMIC DNA]</scope>
    <source>
        <strain evidence="2 3">AFS003229</strain>
    </source>
</reference>
<dbReference type="Proteomes" id="UP000220106">
    <property type="component" value="Unassembled WGS sequence"/>
</dbReference>
<evidence type="ECO:0000313" key="3">
    <source>
        <dbReference type="Proteomes" id="UP000220106"/>
    </source>
</evidence>
<accession>A0AAX0RZ53</accession>
<dbReference type="AlphaFoldDB" id="A0AAX0RZ53"/>
<evidence type="ECO:0000313" key="4">
    <source>
        <dbReference type="Proteomes" id="UP000260457"/>
    </source>
</evidence>
<dbReference type="EMBL" id="CP030926">
    <property type="protein sequence ID" value="AXN41495.1"/>
    <property type="molecule type" value="Genomic_DNA"/>
</dbReference>
<keyword evidence="4" id="KW-1185">Reference proteome</keyword>
<organism evidence="2 3">
    <name type="scientific">Peribacillus butanolivorans</name>
    <dbReference type="NCBI Taxonomy" id="421767"/>
    <lineage>
        <taxon>Bacteria</taxon>
        <taxon>Bacillati</taxon>
        <taxon>Bacillota</taxon>
        <taxon>Bacilli</taxon>
        <taxon>Bacillales</taxon>
        <taxon>Bacillaceae</taxon>
        <taxon>Peribacillus</taxon>
    </lineage>
</organism>
<dbReference type="Proteomes" id="UP000260457">
    <property type="component" value="Chromosome"/>
</dbReference>
<proteinExistence type="predicted"/>